<organism evidence="2">
    <name type="scientific">candidate division CPR3 bacterium</name>
    <dbReference type="NCBI Taxonomy" id="2268181"/>
    <lineage>
        <taxon>Bacteria</taxon>
        <taxon>Bacteria division CPR3</taxon>
    </lineage>
</organism>
<accession>A0A7C4M0Z9</accession>
<proteinExistence type="predicted"/>
<protein>
    <submittedName>
        <fullName evidence="2">Uncharacterized protein</fullName>
    </submittedName>
</protein>
<dbReference type="AlphaFoldDB" id="A0A7C4M0Z9"/>
<keyword evidence="1" id="KW-1133">Transmembrane helix</keyword>
<evidence type="ECO:0000256" key="1">
    <source>
        <dbReference type="SAM" id="Phobius"/>
    </source>
</evidence>
<keyword evidence="1" id="KW-0472">Membrane</keyword>
<feature type="transmembrane region" description="Helical" evidence="1">
    <location>
        <begin position="7"/>
        <end position="25"/>
    </location>
</feature>
<dbReference type="EMBL" id="DSYQ01000018">
    <property type="protein sequence ID" value="HGT71307.1"/>
    <property type="molecule type" value="Genomic_DNA"/>
</dbReference>
<sequence>MLKEIAKVLIGALIAEMIFFVWLISQNILPVNFWFLEIGFISSIIIILTDFTLIILFSYYAWIRKPKIKKEKDIGASKNID</sequence>
<reference evidence="2" key="1">
    <citation type="journal article" date="2020" name="mSystems">
        <title>Genome- and Community-Level Interaction Insights into Carbon Utilization and Element Cycling Functions of Hydrothermarchaeota in Hydrothermal Sediment.</title>
        <authorList>
            <person name="Zhou Z."/>
            <person name="Liu Y."/>
            <person name="Xu W."/>
            <person name="Pan J."/>
            <person name="Luo Z.H."/>
            <person name="Li M."/>
        </authorList>
    </citation>
    <scope>NUCLEOTIDE SEQUENCE [LARGE SCALE GENOMIC DNA]</scope>
    <source>
        <strain evidence="2">SpSt-579</strain>
    </source>
</reference>
<gene>
    <name evidence="2" type="ORF">ENT43_03550</name>
</gene>
<feature type="transmembrane region" description="Helical" evidence="1">
    <location>
        <begin position="31"/>
        <end position="62"/>
    </location>
</feature>
<comment type="caution">
    <text evidence="2">The sequence shown here is derived from an EMBL/GenBank/DDBJ whole genome shotgun (WGS) entry which is preliminary data.</text>
</comment>
<evidence type="ECO:0000313" key="2">
    <source>
        <dbReference type="EMBL" id="HGT71307.1"/>
    </source>
</evidence>
<keyword evidence="1" id="KW-0812">Transmembrane</keyword>
<name>A0A7C4M0Z9_UNCC3</name>